<gene>
    <name evidence="1" type="ORF">BPO_0011</name>
</gene>
<accession>A0AAU0EXQ6</accession>
<reference evidence="1" key="1">
    <citation type="submission" date="2023-10" db="EMBL/GenBank/DDBJ databases">
        <title>Characterization and whole genome sequencing of a novel strain of Bergeyella porcorum QD2021 isolated from pig.</title>
        <authorList>
            <person name="Liu G."/>
            <person name="Chen C."/>
            <person name="Han X."/>
        </authorList>
    </citation>
    <scope>NUCLEOTIDE SEQUENCE</scope>
    <source>
        <strain evidence="1">QD2021</strain>
    </source>
</reference>
<protein>
    <recommendedName>
        <fullName evidence="3">DUF4374 domain-containing protein</fullName>
    </recommendedName>
</protein>
<keyword evidence="2" id="KW-1185">Reference proteome</keyword>
<dbReference type="Proteomes" id="UP001432059">
    <property type="component" value="Chromosome"/>
</dbReference>
<name>A0AAU0EXQ6_9FLAO</name>
<dbReference type="PROSITE" id="PS51257">
    <property type="entry name" value="PROKAR_LIPOPROTEIN"/>
    <property type="match status" value="1"/>
</dbReference>
<dbReference type="RefSeq" id="WP_327984381.1">
    <property type="nucleotide sequence ID" value="NZ_CP136426.1"/>
</dbReference>
<evidence type="ECO:0000313" key="1">
    <source>
        <dbReference type="EMBL" id="WOC50658.1"/>
    </source>
</evidence>
<sequence>MSVFKTKTLAVLGAMAMALTSCDRGTDVVDSGVDPTANKEFQLAFASGSGSISGTYLQGVSDVSTGIISFDGKGSHISEGRTSRIFPSADGKYVYSLTYQQGTVDKWEFKGGSSYTKLQTIDAKVTLGYQGVRFYKLNENEGSLHYIVGNPVYGNDSDPSTYKYHTMKLTIGILDFNTMSMKSGYVKDYEFQLPGNLAAEGYHITRIDCPVLSNGKLYYGAALSKFNPTTNRSVEADKALTLVVDYANLSSVSAVETTLATGSTNGYRTPTQHVNERGEVYQLVNSRSGKTSILKMVNGQYDSTFKFSLDEALGRPGKTSSNGFFYAGNGIVYMPYEKKHLAQIQIGVDPSGNPTYSSAWGVARIDLNSKTVVDLDVPDGLWLTQWQNSAVRNGKFYIVLAPVGQQGYVYTFDVNSTSPTGTKGAATVSGADQYFIGIY</sequence>
<proteinExistence type="predicted"/>
<evidence type="ECO:0008006" key="3">
    <source>
        <dbReference type="Google" id="ProtNLM"/>
    </source>
</evidence>
<evidence type="ECO:0000313" key="2">
    <source>
        <dbReference type="Proteomes" id="UP001432059"/>
    </source>
</evidence>
<dbReference type="EMBL" id="CP136426">
    <property type="protein sequence ID" value="WOC50658.1"/>
    <property type="molecule type" value="Genomic_DNA"/>
</dbReference>
<dbReference type="KEGG" id="bpor:BPO_0011"/>
<organism evidence="1 2">
    <name type="scientific">Bergeyella porcorum</name>
    <dbReference type="NCBI Taxonomy" id="1735111"/>
    <lineage>
        <taxon>Bacteria</taxon>
        <taxon>Pseudomonadati</taxon>
        <taxon>Bacteroidota</taxon>
        <taxon>Flavobacteriia</taxon>
        <taxon>Flavobacteriales</taxon>
        <taxon>Weeksellaceae</taxon>
        <taxon>Bergeyella</taxon>
    </lineage>
</organism>
<dbReference type="AlphaFoldDB" id="A0AAU0EXQ6"/>